<dbReference type="Pfam" id="PF25954">
    <property type="entry name" value="Beta-barrel_RND_2"/>
    <property type="match status" value="1"/>
</dbReference>
<protein>
    <submittedName>
        <fullName evidence="6">Efflux transporter, RND family, MFP subunit</fullName>
    </submittedName>
</protein>
<accession>T1ATF0</accession>
<keyword evidence="2" id="KW-0472">Membrane</keyword>
<feature type="transmembrane region" description="Helical" evidence="2">
    <location>
        <begin position="6"/>
        <end position="27"/>
    </location>
</feature>
<name>T1ATF0_9ZZZZ</name>
<dbReference type="FunFam" id="2.40.30.170:FF:000010">
    <property type="entry name" value="Efflux RND transporter periplasmic adaptor subunit"/>
    <property type="match status" value="1"/>
</dbReference>
<dbReference type="InterPro" id="IPR006143">
    <property type="entry name" value="RND_pump_MFP"/>
</dbReference>
<dbReference type="PANTHER" id="PTHR30469">
    <property type="entry name" value="MULTIDRUG RESISTANCE PROTEIN MDTA"/>
    <property type="match status" value="1"/>
</dbReference>
<dbReference type="Pfam" id="PF25917">
    <property type="entry name" value="BSH_RND"/>
    <property type="match status" value="1"/>
</dbReference>
<evidence type="ECO:0000256" key="2">
    <source>
        <dbReference type="SAM" id="Phobius"/>
    </source>
</evidence>
<dbReference type="EMBL" id="AUZZ01006752">
    <property type="protein sequence ID" value="EQD45300.1"/>
    <property type="molecule type" value="Genomic_DNA"/>
</dbReference>
<reference evidence="6" key="1">
    <citation type="submission" date="2013-08" db="EMBL/GenBank/DDBJ databases">
        <authorList>
            <person name="Mendez C."/>
            <person name="Richter M."/>
            <person name="Ferrer M."/>
            <person name="Sanchez J."/>
        </authorList>
    </citation>
    <scope>NUCLEOTIDE SEQUENCE</scope>
</reference>
<dbReference type="InterPro" id="IPR058792">
    <property type="entry name" value="Beta-barrel_RND_2"/>
</dbReference>
<dbReference type="Pfam" id="PF25876">
    <property type="entry name" value="HH_MFP_RND"/>
    <property type="match status" value="1"/>
</dbReference>
<evidence type="ECO:0000259" key="3">
    <source>
        <dbReference type="Pfam" id="PF25876"/>
    </source>
</evidence>
<evidence type="ECO:0000259" key="5">
    <source>
        <dbReference type="Pfam" id="PF25954"/>
    </source>
</evidence>
<feature type="domain" description="Multidrug resistance protein MdtA-like barrel-sandwich hybrid" evidence="4">
    <location>
        <begin position="72"/>
        <end position="193"/>
    </location>
</feature>
<reference evidence="6" key="2">
    <citation type="journal article" date="2014" name="ISME J.">
        <title>Microbial stratification in low pH oxic and suboxic macroscopic growths along an acid mine drainage.</title>
        <authorList>
            <person name="Mendez-Garcia C."/>
            <person name="Mesa V."/>
            <person name="Sprenger R.R."/>
            <person name="Richter M."/>
            <person name="Diez M.S."/>
            <person name="Solano J."/>
            <person name="Bargiela R."/>
            <person name="Golyshina O.V."/>
            <person name="Manteca A."/>
            <person name="Ramos J.L."/>
            <person name="Gallego J.R."/>
            <person name="Llorente I."/>
            <person name="Martins Dos Santos V.A."/>
            <person name="Jensen O.N."/>
            <person name="Pelaez A.I."/>
            <person name="Sanchez J."/>
            <person name="Ferrer M."/>
        </authorList>
    </citation>
    <scope>NUCLEOTIDE SEQUENCE</scope>
</reference>
<comment type="caution">
    <text evidence="6">The sequence shown here is derived from an EMBL/GenBank/DDBJ whole genome shotgun (WGS) entry which is preliminary data.</text>
</comment>
<dbReference type="SUPFAM" id="SSF111369">
    <property type="entry name" value="HlyD-like secretion proteins"/>
    <property type="match status" value="1"/>
</dbReference>
<feature type="domain" description="Multidrug resistance protein MdtA-like alpha-helical hairpin" evidence="3">
    <location>
        <begin position="109"/>
        <end position="164"/>
    </location>
</feature>
<evidence type="ECO:0000256" key="1">
    <source>
        <dbReference type="ARBA" id="ARBA00009477"/>
    </source>
</evidence>
<feature type="non-terminal residue" evidence="6">
    <location>
        <position position="1"/>
    </location>
</feature>
<feature type="domain" description="CusB-like beta-barrel" evidence="5">
    <location>
        <begin position="205"/>
        <end position="275"/>
    </location>
</feature>
<dbReference type="PANTHER" id="PTHR30469:SF11">
    <property type="entry name" value="BLL4320 PROTEIN"/>
    <property type="match status" value="1"/>
</dbReference>
<organism evidence="6">
    <name type="scientific">mine drainage metagenome</name>
    <dbReference type="NCBI Taxonomy" id="410659"/>
    <lineage>
        <taxon>unclassified sequences</taxon>
        <taxon>metagenomes</taxon>
        <taxon>ecological metagenomes</taxon>
    </lineage>
</organism>
<gene>
    <name evidence="6" type="ORF">B2A_09353</name>
</gene>
<dbReference type="GO" id="GO:0015562">
    <property type="term" value="F:efflux transmembrane transporter activity"/>
    <property type="evidence" value="ECO:0007669"/>
    <property type="project" value="TreeGrafter"/>
</dbReference>
<dbReference type="AlphaFoldDB" id="T1ATF0"/>
<dbReference type="Gene3D" id="2.40.50.100">
    <property type="match status" value="1"/>
</dbReference>
<proteinExistence type="inferred from homology"/>
<sequence>NSDRRILVRTVVIVAVVLAIIFGIKLWQARAAQAARTHHGPFMVSVTAAPVAKIAWQPEIHVVASLVATAGVALTPQLSGQVTGIYFHSGEYVHRGQRLVQIDDSNQLATLAQNLAAEALARINYQRDQHLYAARATSREILDTAHANLQSATATVANDRATLAKLSVSAPFTGWMGVRDISLGQYLSPGTKIAALNVWNPVRAEFTVPQNSSGLIHPGQTVDIAVDAFPGRSFAGRITAVDSDVNPNTRNVTVEAVVPNPHLLLRPGMFGEASVMVGAAQARLAVPTVAITYSTFGDYVYVIEKRKAGPHTLQVAIATPIRPGHTRGKLTAVLRGLHAGELVVTAGQVKLRSGMPVAIKRPGAH</sequence>
<dbReference type="Gene3D" id="2.40.420.20">
    <property type="match status" value="1"/>
</dbReference>
<evidence type="ECO:0000259" key="4">
    <source>
        <dbReference type="Pfam" id="PF25917"/>
    </source>
</evidence>
<keyword evidence="2" id="KW-1133">Transmembrane helix</keyword>
<dbReference type="NCBIfam" id="TIGR01730">
    <property type="entry name" value="RND_mfp"/>
    <property type="match status" value="1"/>
</dbReference>
<dbReference type="Gene3D" id="2.40.30.170">
    <property type="match status" value="1"/>
</dbReference>
<comment type="similarity">
    <text evidence="1">Belongs to the membrane fusion protein (MFP) (TC 8.A.1) family.</text>
</comment>
<dbReference type="InterPro" id="IPR058624">
    <property type="entry name" value="MdtA-like_HH"/>
</dbReference>
<dbReference type="InterPro" id="IPR058625">
    <property type="entry name" value="MdtA-like_BSH"/>
</dbReference>
<evidence type="ECO:0000313" key="6">
    <source>
        <dbReference type="EMBL" id="EQD45300.1"/>
    </source>
</evidence>
<dbReference type="GO" id="GO:1990281">
    <property type="term" value="C:efflux pump complex"/>
    <property type="evidence" value="ECO:0007669"/>
    <property type="project" value="TreeGrafter"/>
</dbReference>
<keyword evidence="2" id="KW-0812">Transmembrane</keyword>
<dbReference type="Gene3D" id="1.10.287.470">
    <property type="entry name" value="Helix hairpin bin"/>
    <property type="match status" value="1"/>
</dbReference>